<dbReference type="InterPro" id="IPR002763">
    <property type="entry name" value="DUF72"/>
</dbReference>
<comment type="caution">
    <text evidence="1">The sequence shown here is derived from an EMBL/GenBank/DDBJ whole genome shotgun (WGS) entry which is preliminary data.</text>
</comment>
<dbReference type="PANTHER" id="PTHR30348:SF9">
    <property type="entry name" value="UPF0759 PROTEIN YECE"/>
    <property type="match status" value="1"/>
</dbReference>
<accession>A0ABW5KEM6</accession>
<evidence type="ECO:0000313" key="1">
    <source>
        <dbReference type="EMBL" id="MFD2546863.1"/>
    </source>
</evidence>
<dbReference type="InterPro" id="IPR036520">
    <property type="entry name" value="UPF0759_sf"/>
</dbReference>
<organism evidence="1 2">
    <name type="scientific">Sphingobacterium suaedae</name>
    <dbReference type="NCBI Taxonomy" id="1686402"/>
    <lineage>
        <taxon>Bacteria</taxon>
        <taxon>Pseudomonadati</taxon>
        <taxon>Bacteroidota</taxon>
        <taxon>Sphingobacteriia</taxon>
        <taxon>Sphingobacteriales</taxon>
        <taxon>Sphingobacteriaceae</taxon>
        <taxon>Sphingobacterium</taxon>
    </lineage>
</organism>
<dbReference type="Pfam" id="PF01904">
    <property type="entry name" value="DUF72"/>
    <property type="match status" value="1"/>
</dbReference>
<name>A0ABW5KEM6_9SPHI</name>
<dbReference type="PANTHER" id="PTHR30348">
    <property type="entry name" value="UNCHARACTERIZED PROTEIN YECE"/>
    <property type="match status" value="1"/>
</dbReference>
<dbReference type="Proteomes" id="UP001597545">
    <property type="component" value="Unassembled WGS sequence"/>
</dbReference>
<proteinExistence type="predicted"/>
<dbReference type="SUPFAM" id="SSF117396">
    <property type="entry name" value="TM1631-like"/>
    <property type="match status" value="1"/>
</dbReference>
<evidence type="ECO:0000313" key="2">
    <source>
        <dbReference type="Proteomes" id="UP001597545"/>
    </source>
</evidence>
<reference evidence="2" key="1">
    <citation type="journal article" date="2019" name="Int. J. Syst. Evol. Microbiol.">
        <title>The Global Catalogue of Microorganisms (GCM) 10K type strain sequencing project: providing services to taxonomists for standard genome sequencing and annotation.</title>
        <authorList>
            <consortium name="The Broad Institute Genomics Platform"/>
            <consortium name="The Broad Institute Genome Sequencing Center for Infectious Disease"/>
            <person name="Wu L."/>
            <person name="Ma J."/>
        </authorList>
    </citation>
    <scope>NUCLEOTIDE SEQUENCE [LARGE SCALE GENOMIC DNA]</scope>
    <source>
        <strain evidence="2">KCTC 42662</strain>
    </source>
</reference>
<keyword evidence="2" id="KW-1185">Reference proteome</keyword>
<sequence>MKFGQVNNPEEIDFTLPPTPKETLHLLQKHKNDKPIEVYVGCAKWNKADLKGFYPKGTKDELVYYAKQFNSIELNATFYNSPSKEQVQTWRTKTPEGFKFFPKIPQSVSHYSRLLNTKEKVETFIDATVLFEDRLGMAFLQMHDNYKPKDFDRLHAFLNEFPKGYPLALEVRNAEWFSNDDIQQKLFKVLENTETTNVIVDTAGRRDMVHMRLTTPIAFVRYVGANHASDYDRLTAWVDVIKAWKDAGLQKLCFFIHQNIEKESPLLAAHFINELNKKIGTNLNIPNKGQQGLFS</sequence>
<dbReference type="RefSeq" id="WP_380901064.1">
    <property type="nucleotide sequence ID" value="NZ_JBHUEG010000007.1"/>
</dbReference>
<gene>
    <name evidence="1" type="ORF">ACFSR5_04285</name>
</gene>
<dbReference type="Gene3D" id="3.20.20.410">
    <property type="entry name" value="Protein of unknown function UPF0759"/>
    <property type="match status" value="1"/>
</dbReference>
<dbReference type="EMBL" id="JBHULR010000003">
    <property type="protein sequence ID" value="MFD2546863.1"/>
    <property type="molecule type" value="Genomic_DNA"/>
</dbReference>
<protein>
    <submittedName>
        <fullName evidence="1">DUF72 domain-containing protein</fullName>
    </submittedName>
</protein>